<protein>
    <submittedName>
        <fullName evidence="2">Polymer-forming cytoskeletal protein</fullName>
    </submittedName>
</protein>
<dbReference type="PANTHER" id="PTHR35024:SF4">
    <property type="entry name" value="POLYMER-FORMING CYTOSKELETAL PROTEIN"/>
    <property type="match status" value="1"/>
</dbReference>
<dbReference type="PANTHER" id="PTHR35024">
    <property type="entry name" value="HYPOTHETICAL CYTOSOLIC PROTEIN"/>
    <property type="match status" value="1"/>
</dbReference>
<reference evidence="2 3" key="1">
    <citation type="submission" date="2021-06" db="EMBL/GenBank/DDBJ databases">
        <title>Bacterium isolated from marine sediment.</title>
        <authorList>
            <person name="Zhu K.-L."/>
            <person name="Du Z.-J."/>
            <person name="Liang Q.-Y."/>
        </authorList>
    </citation>
    <scope>NUCLEOTIDE SEQUENCE [LARGE SCALE GENOMIC DNA]</scope>
    <source>
        <strain evidence="2 3">A346</strain>
    </source>
</reference>
<proteinExistence type="inferred from homology"/>
<dbReference type="Proteomes" id="UP000755551">
    <property type="component" value="Unassembled WGS sequence"/>
</dbReference>
<sequence length="163" mass="17861">MGILKRDVSAKPGRNAVTIIAQGNSLKGSMQVSGKVHVDGLFEGDIETADDITVGRKGELRGRIKARHVNVSGCVEGELNCDSLHIERGGRVQARLYCDALTIDPRGCFMGERRAREMPLLEYHPPEENAVEPPDPARDSLQDLDFSLIGSLPDRITLGRQED</sequence>
<comment type="caution">
    <text evidence="2">The sequence shown here is derived from an EMBL/GenBank/DDBJ whole genome shotgun (WGS) entry which is preliminary data.</text>
</comment>
<gene>
    <name evidence="2" type="ORF">KTN04_02620</name>
</gene>
<dbReference type="RefSeq" id="WP_217333648.1">
    <property type="nucleotide sequence ID" value="NZ_JAHQZT010000002.1"/>
</dbReference>
<name>A0ABS6M8L6_9GAMM</name>
<keyword evidence="3" id="KW-1185">Reference proteome</keyword>
<evidence type="ECO:0000256" key="1">
    <source>
        <dbReference type="ARBA" id="ARBA00044755"/>
    </source>
</evidence>
<comment type="similarity">
    <text evidence="1">Belongs to the bactofilin family.</text>
</comment>
<evidence type="ECO:0000313" key="3">
    <source>
        <dbReference type="Proteomes" id="UP000755551"/>
    </source>
</evidence>
<dbReference type="Pfam" id="PF04519">
    <property type="entry name" value="Bactofilin"/>
    <property type="match status" value="1"/>
</dbReference>
<dbReference type="InterPro" id="IPR007607">
    <property type="entry name" value="BacA/B"/>
</dbReference>
<dbReference type="EMBL" id="JAHQZT010000002">
    <property type="protein sequence ID" value="MBV0932231.1"/>
    <property type="molecule type" value="Genomic_DNA"/>
</dbReference>
<organism evidence="2 3">
    <name type="scientific">Marinobacterium weihaiense</name>
    <dbReference type="NCBI Taxonomy" id="2851016"/>
    <lineage>
        <taxon>Bacteria</taxon>
        <taxon>Pseudomonadati</taxon>
        <taxon>Pseudomonadota</taxon>
        <taxon>Gammaproteobacteria</taxon>
        <taxon>Oceanospirillales</taxon>
        <taxon>Oceanospirillaceae</taxon>
        <taxon>Marinobacterium</taxon>
    </lineage>
</organism>
<accession>A0ABS6M8L6</accession>
<evidence type="ECO:0000313" key="2">
    <source>
        <dbReference type="EMBL" id="MBV0932231.1"/>
    </source>
</evidence>